<evidence type="ECO:0000313" key="3">
    <source>
        <dbReference type="Proteomes" id="UP001054945"/>
    </source>
</evidence>
<gene>
    <name evidence="2" type="ORF">CEXT_791151</name>
</gene>
<comment type="caution">
    <text evidence="2">The sequence shown here is derived from an EMBL/GenBank/DDBJ whole genome shotgun (WGS) entry which is preliminary data.</text>
</comment>
<keyword evidence="1" id="KW-0812">Transmembrane</keyword>
<keyword evidence="1" id="KW-0472">Membrane</keyword>
<reference evidence="2 3" key="1">
    <citation type="submission" date="2021-06" db="EMBL/GenBank/DDBJ databases">
        <title>Caerostris extrusa draft genome.</title>
        <authorList>
            <person name="Kono N."/>
            <person name="Arakawa K."/>
        </authorList>
    </citation>
    <scope>NUCLEOTIDE SEQUENCE [LARGE SCALE GENOMIC DNA]</scope>
</reference>
<accession>A0AAV4NQW7</accession>
<keyword evidence="1" id="KW-1133">Transmembrane helix</keyword>
<name>A0AAV4NQW7_CAEEX</name>
<keyword evidence="3" id="KW-1185">Reference proteome</keyword>
<sequence>MTRECNIDKVSFTDKAFLMVTESLFACQIDERFFCTDRSPSPSIIALYINVSLSGHMPYLDKIFLYLFTVLYVALLQNSLTQYNVQCGDVNESGTTLYIAPQ</sequence>
<dbReference type="AlphaFoldDB" id="A0AAV4NQW7"/>
<evidence type="ECO:0000313" key="2">
    <source>
        <dbReference type="EMBL" id="GIX87217.1"/>
    </source>
</evidence>
<evidence type="ECO:0000256" key="1">
    <source>
        <dbReference type="SAM" id="Phobius"/>
    </source>
</evidence>
<protein>
    <submittedName>
        <fullName evidence="2">Uncharacterized protein</fullName>
    </submittedName>
</protein>
<proteinExistence type="predicted"/>
<feature type="transmembrane region" description="Helical" evidence="1">
    <location>
        <begin position="63"/>
        <end position="80"/>
    </location>
</feature>
<organism evidence="2 3">
    <name type="scientific">Caerostris extrusa</name>
    <name type="common">Bark spider</name>
    <name type="synonym">Caerostris bankana</name>
    <dbReference type="NCBI Taxonomy" id="172846"/>
    <lineage>
        <taxon>Eukaryota</taxon>
        <taxon>Metazoa</taxon>
        <taxon>Ecdysozoa</taxon>
        <taxon>Arthropoda</taxon>
        <taxon>Chelicerata</taxon>
        <taxon>Arachnida</taxon>
        <taxon>Araneae</taxon>
        <taxon>Araneomorphae</taxon>
        <taxon>Entelegynae</taxon>
        <taxon>Araneoidea</taxon>
        <taxon>Araneidae</taxon>
        <taxon>Caerostris</taxon>
    </lineage>
</organism>
<dbReference type="EMBL" id="BPLR01003662">
    <property type="protein sequence ID" value="GIX87217.1"/>
    <property type="molecule type" value="Genomic_DNA"/>
</dbReference>
<dbReference type="Proteomes" id="UP001054945">
    <property type="component" value="Unassembled WGS sequence"/>
</dbReference>